<dbReference type="RefSeq" id="WP_241914934.1">
    <property type="nucleotide sequence ID" value="NZ_CP093326.1"/>
</dbReference>
<keyword evidence="6" id="KW-1185">Reference proteome</keyword>
<dbReference type="Pfam" id="PF00795">
    <property type="entry name" value="CN_hydrolase"/>
    <property type="match status" value="1"/>
</dbReference>
<proteinExistence type="inferred from homology"/>
<evidence type="ECO:0000313" key="6">
    <source>
        <dbReference type="Proteomes" id="UP000829069"/>
    </source>
</evidence>
<reference evidence="5 6" key="1">
    <citation type="submission" date="2022-03" db="EMBL/GenBank/DDBJ databases">
        <title>Isotopic signatures of nitrous oxide derived from detoxification processes.</title>
        <authorList>
            <person name="Behrendt U."/>
            <person name="Buchen C."/>
            <person name="Well R."/>
            <person name="Ulrich A."/>
            <person name="Rohe L."/>
            <person name="Kolb S."/>
            <person name="Schloter M."/>
            <person name="Horn M.A."/>
            <person name="Augustin J."/>
        </authorList>
    </citation>
    <scope>NUCLEOTIDE SEQUENCE [LARGE SCALE GENOMIC DNA]</scope>
    <source>
        <strain evidence="5 6">S4-C24</strain>
    </source>
</reference>
<dbReference type="SUPFAM" id="SSF56317">
    <property type="entry name" value="Carbon-nitrogen hydrolase"/>
    <property type="match status" value="1"/>
</dbReference>
<dbReference type="PANTHER" id="PTHR46044">
    <property type="entry name" value="NITRILASE"/>
    <property type="match status" value="1"/>
</dbReference>
<dbReference type="CDD" id="cd07564">
    <property type="entry name" value="nitrilases_CHs"/>
    <property type="match status" value="1"/>
</dbReference>
<gene>
    <name evidence="5" type="ORF">MNQ99_07105</name>
</gene>
<evidence type="ECO:0000256" key="1">
    <source>
        <dbReference type="ARBA" id="ARBA00008129"/>
    </source>
</evidence>
<keyword evidence="2 5" id="KW-0378">Hydrolase</keyword>
<dbReference type="PANTHER" id="PTHR46044:SF14">
    <property type="entry name" value="ARYLACETONITRILASE"/>
    <property type="match status" value="1"/>
</dbReference>
<name>A0ABY3WD24_9MICC</name>
<dbReference type="InterPro" id="IPR003010">
    <property type="entry name" value="C-N_Hydrolase"/>
</dbReference>
<protein>
    <submittedName>
        <fullName evidence="5">Carbon-nitrogen hydrolase family protein</fullName>
    </submittedName>
</protein>
<organism evidence="5 6">
    <name type="scientific">Arthrobacter sulfonylureivorans</name>
    <dbReference type="NCBI Taxonomy" id="2486855"/>
    <lineage>
        <taxon>Bacteria</taxon>
        <taxon>Bacillati</taxon>
        <taxon>Actinomycetota</taxon>
        <taxon>Actinomycetes</taxon>
        <taxon>Micrococcales</taxon>
        <taxon>Micrococcaceae</taxon>
        <taxon>Arthrobacter</taxon>
    </lineage>
</organism>
<evidence type="ECO:0000256" key="3">
    <source>
        <dbReference type="PROSITE-ProRule" id="PRU10139"/>
    </source>
</evidence>
<feature type="active site" description="Proton acceptor" evidence="3">
    <location>
        <position position="45"/>
    </location>
</feature>
<dbReference type="EMBL" id="CP093326">
    <property type="protein sequence ID" value="UNK47103.1"/>
    <property type="molecule type" value="Genomic_DNA"/>
</dbReference>
<feature type="domain" description="CN hydrolase" evidence="4">
    <location>
        <begin position="5"/>
        <end position="278"/>
    </location>
</feature>
<dbReference type="InterPro" id="IPR044149">
    <property type="entry name" value="Nitrilases_CHs"/>
</dbReference>
<comment type="similarity">
    <text evidence="1">Belongs to the carbon-nitrogen hydrolase superfamily. Nitrilase family.</text>
</comment>
<dbReference type="PROSITE" id="PS00920">
    <property type="entry name" value="NITRIL_CHT_1"/>
    <property type="match status" value="1"/>
</dbReference>
<evidence type="ECO:0000259" key="4">
    <source>
        <dbReference type="PROSITE" id="PS50263"/>
    </source>
</evidence>
<dbReference type="PROSITE" id="PS50263">
    <property type="entry name" value="CN_HYDROLASE"/>
    <property type="match status" value="1"/>
</dbReference>
<dbReference type="InterPro" id="IPR036526">
    <property type="entry name" value="C-N_Hydrolase_sf"/>
</dbReference>
<dbReference type="Gene3D" id="3.60.110.10">
    <property type="entry name" value="Carbon-nitrogen hydrolase"/>
    <property type="match status" value="1"/>
</dbReference>
<dbReference type="Proteomes" id="UP000829069">
    <property type="component" value="Chromosome"/>
</dbReference>
<dbReference type="InterPro" id="IPR000132">
    <property type="entry name" value="Nitrilase/CN_hydratase_CS"/>
</dbReference>
<dbReference type="GO" id="GO:0016787">
    <property type="term" value="F:hydrolase activity"/>
    <property type="evidence" value="ECO:0007669"/>
    <property type="project" value="UniProtKB-KW"/>
</dbReference>
<evidence type="ECO:0000313" key="5">
    <source>
        <dbReference type="EMBL" id="UNK47103.1"/>
    </source>
</evidence>
<accession>A0ABY3WD24</accession>
<sequence length="298" mass="32603">MEQLPTVSAVQAEPIWFNLAATVDKTVDLIRVASEAGSDLIAFPETWVPGYPIFLWAGDPQLRQQQLAAYMRQAISVTGPELIRIAEAARRHHILVSVSFAERQGQTLYIAQALIERDGTMAHMRRKLIMAFGRERTIFASGSIDGLRVIDTSIGRLGGLICSEHTRPRLRHELLRQGEQIHIAAWPSFALLPDVARLSAGVNMLLTQQYAAEGGNYVVAPTMVISESTQARMRTEGISASEVKVGGGHARIFSPLGEVLGAPLAPSAEGLVTASVDFDELRPIFDRDPLGVGMNKWR</sequence>
<evidence type="ECO:0000256" key="2">
    <source>
        <dbReference type="ARBA" id="ARBA00022801"/>
    </source>
</evidence>